<accession>A0A202BDK1</accession>
<dbReference type="GO" id="GO:0043139">
    <property type="term" value="F:5'-3' DNA helicase activity"/>
    <property type="evidence" value="ECO:0007669"/>
    <property type="project" value="UniProtKB-EC"/>
</dbReference>
<dbReference type="SMART" id="SM00382">
    <property type="entry name" value="AAA"/>
    <property type="match status" value="1"/>
</dbReference>
<sequence length="467" mass="51205">MHAESEIFQLHHPGAEQSVLGGLLLDNLAWDKVSDTLTPEHFFDPARRAVAQIMFSMLNAGTPVDVVTVSEALEAQDKLEAAGGIAALSTMVQSTPSAANIRRYAAILQDKAIARQAIHITGELIGELQTPKGVKSAELVDRAAGALESLTADHAAESKTLDTVELARRTITNIDRRFSMPDGELDGLATGFTDLDNRLGGLQPGDLVIIAGRPGMGKTVLGTNVAENVAWKQRAGPVHVYALEMSETQFGDRQVASLAGIPLDRVRSGRFEDADWQKLSFYASQVQDIRMHIDFRAQLSPEQIRSKSRQLARQYGAPALIVIDYLQLMRGPGHGTGDNRNYEIGHITAALKALAKEMGCPVIVLSQLSRAVEQRANKRPMMSDLRDSGSIEQDADVILFPYRDEYYNPDSPDIGTVELIIGKLRQGEPKPVRLGWQGQFARMTNLQNDWMPRPTLSNKPHRGGFED</sequence>
<keyword evidence="6 12" id="KW-0347">Helicase</keyword>
<keyword evidence="2 12" id="KW-0639">Primosome</keyword>
<dbReference type="GO" id="GO:1990077">
    <property type="term" value="C:primosome complex"/>
    <property type="evidence" value="ECO:0007669"/>
    <property type="project" value="UniProtKB-UniRule"/>
</dbReference>
<dbReference type="Pfam" id="PF00772">
    <property type="entry name" value="DnaB"/>
    <property type="match status" value="1"/>
</dbReference>
<keyword evidence="8 12" id="KW-0238">DNA-binding</keyword>
<feature type="domain" description="SF4 helicase" evidence="13">
    <location>
        <begin position="181"/>
        <end position="450"/>
    </location>
</feature>
<evidence type="ECO:0000313" key="15">
    <source>
        <dbReference type="Proteomes" id="UP000196342"/>
    </source>
</evidence>
<name>A0A202BDK1_CHRVL</name>
<dbReference type="GO" id="GO:0005524">
    <property type="term" value="F:ATP binding"/>
    <property type="evidence" value="ECO:0007669"/>
    <property type="project" value="UniProtKB-UniRule"/>
</dbReference>
<evidence type="ECO:0000256" key="6">
    <source>
        <dbReference type="ARBA" id="ARBA00022806"/>
    </source>
</evidence>
<evidence type="ECO:0000256" key="8">
    <source>
        <dbReference type="ARBA" id="ARBA00023125"/>
    </source>
</evidence>
<evidence type="ECO:0000256" key="3">
    <source>
        <dbReference type="ARBA" id="ARBA00022705"/>
    </source>
</evidence>
<dbReference type="PROSITE" id="PS51199">
    <property type="entry name" value="SF4_HELICASE"/>
    <property type="match status" value="1"/>
</dbReference>
<dbReference type="GO" id="GO:0003677">
    <property type="term" value="F:DNA binding"/>
    <property type="evidence" value="ECO:0007669"/>
    <property type="project" value="UniProtKB-UniRule"/>
</dbReference>
<dbReference type="AlphaFoldDB" id="A0A202BDK1"/>
<dbReference type="CDD" id="cd00984">
    <property type="entry name" value="DnaB_C"/>
    <property type="match status" value="1"/>
</dbReference>
<keyword evidence="5 12" id="KW-0378">Hydrolase</keyword>
<dbReference type="Gene3D" id="1.10.860.10">
    <property type="entry name" value="DNAb Helicase, Chain A"/>
    <property type="match status" value="1"/>
</dbReference>
<gene>
    <name evidence="14" type="ORF">CBW21_06005</name>
</gene>
<dbReference type="InterPro" id="IPR016136">
    <property type="entry name" value="DNA_helicase_N/primase_C"/>
</dbReference>
<dbReference type="Gene3D" id="3.40.50.300">
    <property type="entry name" value="P-loop containing nucleotide triphosphate hydrolases"/>
    <property type="match status" value="1"/>
</dbReference>
<dbReference type="SUPFAM" id="SSF52540">
    <property type="entry name" value="P-loop containing nucleoside triphosphate hydrolases"/>
    <property type="match status" value="1"/>
</dbReference>
<keyword evidence="7 12" id="KW-0067">ATP-binding</keyword>
<dbReference type="EC" id="5.6.2.3" evidence="11 12"/>
<dbReference type="GO" id="GO:0016887">
    <property type="term" value="F:ATP hydrolysis activity"/>
    <property type="evidence" value="ECO:0007669"/>
    <property type="project" value="RHEA"/>
</dbReference>
<dbReference type="InterPro" id="IPR003593">
    <property type="entry name" value="AAA+_ATPase"/>
</dbReference>
<evidence type="ECO:0000256" key="12">
    <source>
        <dbReference type="RuleBase" id="RU362085"/>
    </source>
</evidence>
<protein>
    <recommendedName>
        <fullName evidence="11 12">Replicative DNA helicase</fullName>
        <ecNumber evidence="11 12">5.6.2.3</ecNumber>
    </recommendedName>
</protein>
<evidence type="ECO:0000256" key="2">
    <source>
        <dbReference type="ARBA" id="ARBA00022515"/>
    </source>
</evidence>
<evidence type="ECO:0000313" key="14">
    <source>
        <dbReference type="EMBL" id="OVE49435.1"/>
    </source>
</evidence>
<proteinExistence type="inferred from homology"/>
<dbReference type="PANTHER" id="PTHR30153">
    <property type="entry name" value="REPLICATIVE DNA HELICASE DNAB"/>
    <property type="match status" value="1"/>
</dbReference>
<comment type="similarity">
    <text evidence="1 12">Belongs to the helicase family. DnaB subfamily.</text>
</comment>
<keyword evidence="9" id="KW-0413">Isomerase</keyword>
<dbReference type="EMBL" id="NHOO01000004">
    <property type="protein sequence ID" value="OVE49435.1"/>
    <property type="molecule type" value="Genomic_DNA"/>
</dbReference>
<dbReference type="InterPro" id="IPR027417">
    <property type="entry name" value="P-loop_NTPase"/>
</dbReference>
<evidence type="ECO:0000256" key="11">
    <source>
        <dbReference type="NCBIfam" id="TIGR00665"/>
    </source>
</evidence>
<evidence type="ECO:0000256" key="4">
    <source>
        <dbReference type="ARBA" id="ARBA00022741"/>
    </source>
</evidence>
<dbReference type="RefSeq" id="WP_087697497.1">
    <property type="nucleotide sequence ID" value="NZ_NHOO01000004.1"/>
</dbReference>
<organism evidence="14 15">
    <name type="scientific">Chromobacterium violaceum</name>
    <dbReference type="NCBI Taxonomy" id="536"/>
    <lineage>
        <taxon>Bacteria</taxon>
        <taxon>Pseudomonadati</taxon>
        <taxon>Pseudomonadota</taxon>
        <taxon>Betaproteobacteria</taxon>
        <taxon>Neisseriales</taxon>
        <taxon>Chromobacteriaceae</taxon>
        <taxon>Chromobacterium</taxon>
    </lineage>
</organism>
<comment type="function">
    <text evidence="12">The main replicative DNA helicase, it participates in initiation and elongation during chromosome replication. Travels ahead of the DNA replisome, separating dsDNA into templates for DNA synthesis. A processive ATP-dependent 5'-3' DNA helicase it has DNA-dependent ATPase activity.</text>
</comment>
<dbReference type="InterPro" id="IPR007694">
    <property type="entry name" value="DNA_helicase_DnaB-like_C"/>
</dbReference>
<evidence type="ECO:0000256" key="7">
    <source>
        <dbReference type="ARBA" id="ARBA00022840"/>
    </source>
</evidence>
<evidence type="ECO:0000259" key="13">
    <source>
        <dbReference type="PROSITE" id="PS51199"/>
    </source>
</evidence>
<comment type="catalytic activity">
    <reaction evidence="10 12">
        <text>ATP + H2O = ADP + phosphate + H(+)</text>
        <dbReference type="Rhea" id="RHEA:13065"/>
        <dbReference type="ChEBI" id="CHEBI:15377"/>
        <dbReference type="ChEBI" id="CHEBI:15378"/>
        <dbReference type="ChEBI" id="CHEBI:30616"/>
        <dbReference type="ChEBI" id="CHEBI:43474"/>
        <dbReference type="ChEBI" id="CHEBI:456216"/>
        <dbReference type="EC" id="5.6.2.3"/>
    </reaction>
</comment>
<dbReference type="InterPro" id="IPR036185">
    <property type="entry name" value="DNA_heli_DnaB-like_N_sf"/>
</dbReference>
<evidence type="ECO:0000256" key="10">
    <source>
        <dbReference type="ARBA" id="ARBA00048954"/>
    </source>
</evidence>
<dbReference type="InterPro" id="IPR007692">
    <property type="entry name" value="DNA_helicase_DnaB"/>
</dbReference>
<dbReference type="Pfam" id="PF03796">
    <property type="entry name" value="DnaB_C"/>
    <property type="match status" value="1"/>
</dbReference>
<dbReference type="Proteomes" id="UP000196342">
    <property type="component" value="Unassembled WGS sequence"/>
</dbReference>
<dbReference type="GO" id="GO:0005829">
    <property type="term" value="C:cytosol"/>
    <property type="evidence" value="ECO:0007669"/>
    <property type="project" value="TreeGrafter"/>
</dbReference>
<comment type="caution">
    <text evidence="14">The sequence shown here is derived from an EMBL/GenBank/DDBJ whole genome shotgun (WGS) entry which is preliminary data.</text>
</comment>
<keyword evidence="3 12" id="KW-0235">DNA replication</keyword>
<dbReference type="InterPro" id="IPR007693">
    <property type="entry name" value="DNA_helicase_DnaB-like_N"/>
</dbReference>
<dbReference type="GO" id="GO:0006269">
    <property type="term" value="P:DNA replication, synthesis of primer"/>
    <property type="evidence" value="ECO:0007669"/>
    <property type="project" value="UniProtKB-UniRule"/>
</dbReference>
<dbReference type="SUPFAM" id="SSF48024">
    <property type="entry name" value="N-terminal domain of DnaB helicase"/>
    <property type="match status" value="1"/>
</dbReference>
<keyword evidence="4 12" id="KW-0547">Nucleotide-binding</keyword>
<dbReference type="PANTHER" id="PTHR30153:SF2">
    <property type="entry name" value="REPLICATIVE DNA HELICASE"/>
    <property type="match status" value="1"/>
</dbReference>
<keyword evidence="15" id="KW-1185">Reference proteome</keyword>
<evidence type="ECO:0000256" key="9">
    <source>
        <dbReference type="ARBA" id="ARBA00023235"/>
    </source>
</evidence>
<dbReference type="NCBIfam" id="TIGR00665">
    <property type="entry name" value="DnaB"/>
    <property type="match status" value="1"/>
</dbReference>
<reference evidence="14 15" key="1">
    <citation type="submission" date="2017-05" db="EMBL/GenBank/DDBJ databases">
        <title>Chromobacterium violaceum GHPS1 isolated from Hydrocarbon polluted soil in French Guiana display an awesome secondary metabolite arsenal and a battery of drug and heavy-metal-resistance and detoxification of xenobiotics proteins.</title>
        <authorList>
            <person name="Belbahri L."/>
        </authorList>
    </citation>
    <scope>NUCLEOTIDE SEQUENCE [LARGE SCALE GENOMIC DNA]</scope>
    <source>
        <strain evidence="14 15">GHPS1</strain>
    </source>
</reference>
<evidence type="ECO:0000256" key="1">
    <source>
        <dbReference type="ARBA" id="ARBA00008428"/>
    </source>
</evidence>
<evidence type="ECO:0000256" key="5">
    <source>
        <dbReference type="ARBA" id="ARBA00022801"/>
    </source>
</evidence>